<evidence type="ECO:0000313" key="1">
    <source>
        <dbReference type="EMBL" id="CAL1606828.1"/>
    </source>
</evidence>
<protein>
    <submittedName>
        <fullName evidence="1">Uncharacterized protein</fullName>
    </submittedName>
</protein>
<dbReference type="Proteomes" id="UP001497482">
    <property type="component" value="Chromosome 5"/>
</dbReference>
<reference evidence="1 2" key="1">
    <citation type="submission" date="2024-04" db="EMBL/GenBank/DDBJ databases">
        <authorList>
            <person name="Waldvogel A.-M."/>
            <person name="Schoenle A."/>
        </authorList>
    </citation>
    <scope>NUCLEOTIDE SEQUENCE [LARGE SCALE GENOMIC DNA]</scope>
</reference>
<sequence>MTGRSKDLLTDRPPAQLTRSRMVGVNSSRTPYVGKQVQIQPHLHVVHCGHQALPLDHDLMANGALAAGAGDFCSSTPARHMSTGPALGLTTPEKGTFKLHYGETVV</sequence>
<evidence type="ECO:0000313" key="2">
    <source>
        <dbReference type="Proteomes" id="UP001497482"/>
    </source>
</evidence>
<keyword evidence="2" id="KW-1185">Reference proteome</keyword>
<accession>A0AAV2M0J2</accession>
<name>A0AAV2M0J2_KNICA</name>
<dbReference type="AlphaFoldDB" id="A0AAV2M0J2"/>
<gene>
    <name evidence="1" type="ORF">KC01_LOCUS33942</name>
</gene>
<organism evidence="1 2">
    <name type="scientific">Knipowitschia caucasica</name>
    <name type="common">Caucasian dwarf goby</name>
    <name type="synonym">Pomatoschistus caucasicus</name>
    <dbReference type="NCBI Taxonomy" id="637954"/>
    <lineage>
        <taxon>Eukaryota</taxon>
        <taxon>Metazoa</taxon>
        <taxon>Chordata</taxon>
        <taxon>Craniata</taxon>
        <taxon>Vertebrata</taxon>
        <taxon>Euteleostomi</taxon>
        <taxon>Actinopterygii</taxon>
        <taxon>Neopterygii</taxon>
        <taxon>Teleostei</taxon>
        <taxon>Neoteleostei</taxon>
        <taxon>Acanthomorphata</taxon>
        <taxon>Gobiaria</taxon>
        <taxon>Gobiiformes</taxon>
        <taxon>Gobioidei</taxon>
        <taxon>Gobiidae</taxon>
        <taxon>Gobiinae</taxon>
        <taxon>Knipowitschia</taxon>
    </lineage>
</organism>
<dbReference type="EMBL" id="OZ035827">
    <property type="protein sequence ID" value="CAL1606828.1"/>
    <property type="molecule type" value="Genomic_DNA"/>
</dbReference>
<proteinExistence type="predicted"/>